<evidence type="ECO:0000313" key="2">
    <source>
        <dbReference type="EMBL" id="BAT27648.1"/>
    </source>
</evidence>
<sequence>MVSRIIPTLRYRDVDTAIDWLTEVVGFTAEMVMEDEDGLVSHAELTLDGGMLMLGSLRDDALGSLQITPDEAGGVTQSTYIVIRDADALFQRISASGAEIVLPLRDEPYGSREFSCRDFEGHVWNFGTYDPFAP</sequence>
<dbReference type="Gene3D" id="3.30.720.110">
    <property type="match status" value="1"/>
</dbReference>
<dbReference type="PANTHER" id="PTHR34109">
    <property type="entry name" value="BNAUNNG04460D PROTEIN-RELATED"/>
    <property type="match status" value="1"/>
</dbReference>
<protein>
    <recommendedName>
        <fullName evidence="1">VOC domain-containing protein</fullName>
    </recommendedName>
</protein>
<dbReference type="SUPFAM" id="SSF54593">
    <property type="entry name" value="Glyoxalase/Bleomycin resistance protein/Dihydroxybiphenyl dioxygenase"/>
    <property type="match status" value="1"/>
</dbReference>
<dbReference type="PROSITE" id="PS51819">
    <property type="entry name" value="VOC"/>
    <property type="match status" value="1"/>
</dbReference>
<name>A0A0P0Z184_9HYPH</name>
<accession>A0A0P0Z184</accession>
<dbReference type="OrthoDB" id="9806868at2"/>
<dbReference type="PANTHER" id="PTHR34109:SF1">
    <property type="entry name" value="VOC DOMAIN-CONTAINING PROTEIN"/>
    <property type="match status" value="1"/>
</dbReference>
<reference evidence="2" key="1">
    <citation type="journal article" date="2015" name="Proc. Natl. Acad. Sci. U.S.A.">
        <title>Bacterial clade with the ribosomal RNA operon on a small plasmid rather than the chromosome.</title>
        <authorList>
            <person name="Anda M."/>
            <person name="Ohtsubo Y."/>
            <person name="Okubo T."/>
            <person name="Sugawara M."/>
            <person name="Nagata Y."/>
            <person name="Tsuda M."/>
            <person name="Minamisawa K."/>
            <person name="Mitsui H."/>
        </authorList>
    </citation>
    <scope>NUCLEOTIDE SEQUENCE</scope>
    <source>
        <strain evidence="2">JCM 14755</strain>
    </source>
</reference>
<dbReference type="AlphaFoldDB" id="A0A0P0Z184"/>
<dbReference type="EMBL" id="LC066375">
    <property type="protein sequence ID" value="BAT27648.1"/>
    <property type="molecule type" value="Genomic_DNA"/>
</dbReference>
<dbReference type="InterPro" id="IPR004360">
    <property type="entry name" value="Glyas_Fos-R_dOase_dom"/>
</dbReference>
<dbReference type="Pfam" id="PF00903">
    <property type="entry name" value="Glyoxalase"/>
    <property type="match status" value="1"/>
</dbReference>
<organism evidence="2">
    <name type="scientific">Aureimonas frigidaquae</name>
    <dbReference type="NCBI Taxonomy" id="424757"/>
    <lineage>
        <taxon>Bacteria</taxon>
        <taxon>Pseudomonadati</taxon>
        <taxon>Pseudomonadota</taxon>
        <taxon>Alphaproteobacteria</taxon>
        <taxon>Hyphomicrobiales</taxon>
        <taxon>Aurantimonadaceae</taxon>
        <taxon>Aureimonas</taxon>
    </lineage>
</organism>
<dbReference type="RefSeq" id="WP_062226691.1">
    <property type="nucleotide sequence ID" value="NZ_BBWR01000003.1"/>
</dbReference>
<proteinExistence type="predicted"/>
<evidence type="ECO:0000259" key="1">
    <source>
        <dbReference type="PROSITE" id="PS51819"/>
    </source>
</evidence>
<dbReference type="InterPro" id="IPR037523">
    <property type="entry name" value="VOC_core"/>
</dbReference>
<dbReference type="Gene3D" id="3.30.720.120">
    <property type="match status" value="1"/>
</dbReference>
<dbReference type="InterPro" id="IPR029068">
    <property type="entry name" value="Glyas_Bleomycin-R_OHBP_Dase"/>
</dbReference>
<feature type="domain" description="VOC" evidence="1">
    <location>
        <begin position="3"/>
        <end position="129"/>
    </location>
</feature>